<dbReference type="GO" id="GO:0005506">
    <property type="term" value="F:iron ion binding"/>
    <property type="evidence" value="ECO:0007669"/>
    <property type="project" value="InterPro"/>
</dbReference>
<accession>A0AAN9LFH4</accession>
<dbReference type="PANTHER" id="PTHR24282">
    <property type="entry name" value="CYTOCHROME P450 FAMILY MEMBER"/>
    <property type="match status" value="1"/>
</dbReference>
<keyword evidence="9" id="KW-0408">Iron</keyword>
<organism evidence="13 14">
    <name type="scientific">Phaseolus coccineus</name>
    <name type="common">Scarlet runner bean</name>
    <name type="synonym">Phaseolus multiflorus</name>
    <dbReference type="NCBI Taxonomy" id="3886"/>
    <lineage>
        <taxon>Eukaryota</taxon>
        <taxon>Viridiplantae</taxon>
        <taxon>Streptophyta</taxon>
        <taxon>Embryophyta</taxon>
        <taxon>Tracheophyta</taxon>
        <taxon>Spermatophyta</taxon>
        <taxon>Magnoliopsida</taxon>
        <taxon>eudicotyledons</taxon>
        <taxon>Gunneridae</taxon>
        <taxon>Pentapetalae</taxon>
        <taxon>rosids</taxon>
        <taxon>fabids</taxon>
        <taxon>Fabales</taxon>
        <taxon>Fabaceae</taxon>
        <taxon>Papilionoideae</taxon>
        <taxon>50 kb inversion clade</taxon>
        <taxon>NPAAA clade</taxon>
        <taxon>indigoferoid/millettioid clade</taxon>
        <taxon>Phaseoleae</taxon>
        <taxon>Phaseolus</taxon>
    </lineage>
</organism>
<keyword evidence="6" id="KW-0479">Metal-binding</keyword>
<evidence type="ECO:0000256" key="3">
    <source>
        <dbReference type="ARBA" id="ARBA00010617"/>
    </source>
</evidence>
<evidence type="ECO:0000256" key="9">
    <source>
        <dbReference type="ARBA" id="ARBA00023004"/>
    </source>
</evidence>
<evidence type="ECO:0000256" key="7">
    <source>
        <dbReference type="ARBA" id="ARBA00022989"/>
    </source>
</evidence>
<dbReference type="PANTHER" id="PTHR24282:SF255">
    <property type="entry name" value="CYTOCHROME P450 72A11-RELATED"/>
    <property type="match status" value="1"/>
</dbReference>
<comment type="caution">
    <text evidence="13">The sequence shown here is derived from an EMBL/GenBank/DDBJ whole genome shotgun (WGS) entry which is preliminary data.</text>
</comment>
<evidence type="ECO:0008006" key="15">
    <source>
        <dbReference type="Google" id="ProtNLM"/>
    </source>
</evidence>
<keyword evidence="8" id="KW-0560">Oxidoreductase</keyword>
<dbReference type="GO" id="GO:0016020">
    <property type="term" value="C:membrane"/>
    <property type="evidence" value="ECO:0007669"/>
    <property type="project" value="UniProtKB-SubCell"/>
</dbReference>
<evidence type="ECO:0000256" key="12">
    <source>
        <dbReference type="SAM" id="Phobius"/>
    </source>
</evidence>
<evidence type="ECO:0000256" key="1">
    <source>
        <dbReference type="ARBA" id="ARBA00001971"/>
    </source>
</evidence>
<keyword evidence="10" id="KW-0503">Monooxygenase</keyword>
<reference evidence="13 14" key="1">
    <citation type="submission" date="2024-01" db="EMBL/GenBank/DDBJ databases">
        <title>The genomes of 5 underutilized Papilionoideae crops provide insights into root nodulation and disease resistanc.</title>
        <authorList>
            <person name="Jiang F."/>
        </authorList>
    </citation>
    <scope>NUCLEOTIDE SEQUENCE [LARGE SCALE GENOMIC DNA]</scope>
    <source>
        <strain evidence="13">JINMINGXINNONG_FW02</strain>
        <tissue evidence="13">Leaves</tissue>
    </source>
</reference>
<dbReference type="InterPro" id="IPR036396">
    <property type="entry name" value="Cyt_P450_sf"/>
</dbReference>
<evidence type="ECO:0000313" key="13">
    <source>
        <dbReference type="EMBL" id="KAK7335065.1"/>
    </source>
</evidence>
<dbReference type="PRINTS" id="PR00464">
    <property type="entry name" value="EP450II"/>
</dbReference>
<name>A0AAN9LFH4_PHACN</name>
<dbReference type="GO" id="GO:0004497">
    <property type="term" value="F:monooxygenase activity"/>
    <property type="evidence" value="ECO:0007669"/>
    <property type="project" value="UniProtKB-KW"/>
</dbReference>
<protein>
    <recommendedName>
        <fullName evidence="15">Cytochrome P450</fullName>
    </recommendedName>
</protein>
<evidence type="ECO:0000256" key="6">
    <source>
        <dbReference type="ARBA" id="ARBA00022723"/>
    </source>
</evidence>
<sequence>MEAACTTILMLVLILVLIWAWMMLNWLWFTPKRLERLLREQGLQGNPYTLLVGDTNEFAKMRKEAFSKPMDLFSHDIVPRVYPFFRHSINTHGKNSFIWFGPAPRVILTDPELIKDVFNKTYDFQKIFLNPQVRLLAPGLVSHEGEKWSKLRKIITPVFNLEKLKGMLPIFIQCCDDLISKWEEMLSLDGSSEMDVWPFLQNLTSDAISRTAFGSSYEEGRRIFELLKEQTELTVQLVYKVYIPGWR</sequence>
<evidence type="ECO:0000256" key="5">
    <source>
        <dbReference type="ARBA" id="ARBA00022692"/>
    </source>
</evidence>
<evidence type="ECO:0000313" key="14">
    <source>
        <dbReference type="Proteomes" id="UP001374584"/>
    </source>
</evidence>
<proteinExistence type="inferred from homology"/>
<dbReference type="AlphaFoldDB" id="A0AAN9LFH4"/>
<keyword evidence="5 12" id="KW-0812">Transmembrane</keyword>
<evidence type="ECO:0000256" key="10">
    <source>
        <dbReference type="ARBA" id="ARBA00023033"/>
    </source>
</evidence>
<gene>
    <name evidence="13" type="ORF">VNO80_26836</name>
</gene>
<comment type="subcellular location">
    <subcellularLocation>
        <location evidence="2">Membrane</location>
        <topology evidence="2">Single-pass membrane protein</topology>
    </subcellularLocation>
</comment>
<dbReference type="GO" id="GO:0020037">
    <property type="term" value="F:heme binding"/>
    <property type="evidence" value="ECO:0007669"/>
    <property type="project" value="InterPro"/>
</dbReference>
<comment type="similarity">
    <text evidence="3">Belongs to the cytochrome P450 family.</text>
</comment>
<keyword evidence="7 12" id="KW-1133">Transmembrane helix</keyword>
<dbReference type="Gene3D" id="1.10.630.10">
    <property type="entry name" value="Cytochrome P450"/>
    <property type="match status" value="1"/>
</dbReference>
<dbReference type="GO" id="GO:0016705">
    <property type="term" value="F:oxidoreductase activity, acting on paired donors, with incorporation or reduction of molecular oxygen"/>
    <property type="evidence" value="ECO:0007669"/>
    <property type="project" value="InterPro"/>
</dbReference>
<dbReference type="Proteomes" id="UP001374584">
    <property type="component" value="Unassembled WGS sequence"/>
</dbReference>
<evidence type="ECO:0000256" key="2">
    <source>
        <dbReference type="ARBA" id="ARBA00004167"/>
    </source>
</evidence>
<evidence type="ECO:0000256" key="4">
    <source>
        <dbReference type="ARBA" id="ARBA00022617"/>
    </source>
</evidence>
<dbReference type="InterPro" id="IPR050665">
    <property type="entry name" value="Cytochrome_P450_Monooxygen"/>
</dbReference>
<dbReference type="InterPro" id="IPR001128">
    <property type="entry name" value="Cyt_P450"/>
</dbReference>
<comment type="cofactor">
    <cofactor evidence="1">
        <name>heme</name>
        <dbReference type="ChEBI" id="CHEBI:30413"/>
    </cofactor>
</comment>
<feature type="transmembrane region" description="Helical" evidence="12">
    <location>
        <begin position="6"/>
        <end position="29"/>
    </location>
</feature>
<keyword evidence="11 12" id="KW-0472">Membrane</keyword>
<dbReference type="EMBL" id="JAYMYR010000010">
    <property type="protein sequence ID" value="KAK7335065.1"/>
    <property type="molecule type" value="Genomic_DNA"/>
</dbReference>
<keyword evidence="4" id="KW-0349">Heme</keyword>
<dbReference type="Pfam" id="PF00067">
    <property type="entry name" value="p450"/>
    <property type="match status" value="1"/>
</dbReference>
<dbReference type="InterPro" id="IPR002402">
    <property type="entry name" value="Cyt_P450_E_grp-II"/>
</dbReference>
<evidence type="ECO:0000256" key="8">
    <source>
        <dbReference type="ARBA" id="ARBA00023002"/>
    </source>
</evidence>
<dbReference type="SUPFAM" id="SSF48264">
    <property type="entry name" value="Cytochrome P450"/>
    <property type="match status" value="1"/>
</dbReference>
<evidence type="ECO:0000256" key="11">
    <source>
        <dbReference type="ARBA" id="ARBA00023136"/>
    </source>
</evidence>
<keyword evidence="14" id="KW-1185">Reference proteome</keyword>